<gene>
    <name evidence="1" type="ORF">A2U01_0009631</name>
</gene>
<proteinExistence type="predicted"/>
<sequence>MGGRIRCLRHFDVGHYGRLASVTVEQWKATLGLRLIGPSSALVRRISSALGLRPSPEQESPSRHARA</sequence>
<organism evidence="1 2">
    <name type="scientific">Trifolium medium</name>
    <dbReference type="NCBI Taxonomy" id="97028"/>
    <lineage>
        <taxon>Eukaryota</taxon>
        <taxon>Viridiplantae</taxon>
        <taxon>Streptophyta</taxon>
        <taxon>Embryophyta</taxon>
        <taxon>Tracheophyta</taxon>
        <taxon>Spermatophyta</taxon>
        <taxon>Magnoliopsida</taxon>
        <taxon>eudicotyledons</taxon>
        <taxon>Gunneridae</taxon>
        <taxon>Pentapetalae</taxon>
        <taxon>rosids</taxon>
        <taxon>fabids</taxon>
        <taxon>Fabales</taxon>
        <taxon>Fabaceae</taxon>
        <taxon>Papilionoideae</taxon>
        <taxon>50 kb inversion clade</taxon>
        <taxon>NPAAA clade</taxon>
        <taxon>Hologalegina</taxon>
        <taxon>IRL clade</taxon>
        <taxon>Trifolieae</taxon>
        <taxon>Trifolium</taxon>
    </lineage>
</organism>
<protein>
    <submittedName>
        <fullName evidence="1">Uncharacterized protein</fullName>
    </submittedName>
</protein>
<evidence type="ECO:0000313" key="2">
    <source>
        <dbReference type="Proteomes" id="UP000265520"/>
    </source>
</evidence>
<dbReference type="AlphaFoldDB" id="A0A392MMK8"/>
<accession>A0A392MMK8</accession>
<evidence type="ECO:0000313" key="1">
    <source>
        <dbReference type="EMBL" id="MCH88740.1"/>
    </source>
</evidence>
<name>A0A392MMK8_9FABA</name>
<dbReference type="Proteomes" id="UP000265520">
    <property type="component" value="Unassembled WGS sequence"/>
</dbReference>
<comment type="caution">
    <text evidence="1">The sequence shown here is derived from an EMBL/GenBank/DDBJ whole genome shotgun (WGS) entry which is preliminary data.</text>
</comment>
<dbReference type="EMBL" id="LXQA010014744">
    <property type="protein sequence ID" value="MCH88740.1"/>
    <property type="molecule type" value="Genomic_DNA"/>
</dbReference>
<keyword evidence="2" id="KW-1185">Reference proteome</keyword>
<reference evidence="1 2" key="1">
    <citation type="journal article" date="2018" name="Front. Plant Sci.">
        <title>Red Clover (Trifolium pratense) and Zigzag Clover (T. medium) - A Picture of Genomic Similarities and Differences.</title>
        <authorList>
            <person name="Dluhosova J."/>
            <person name="Istvanek J."/>
            <person name="Nedelnik J."/>
            <person name="Repkova J."/>
        </authorList>
    </citation>
    <scope>NUCLEOTIDE SEQUENCE [LARGE SCALE GENOMIC DNA]</scope>
    <source>
        <strain evidence="2">cv. 10/8</strain>
        <tissue evidence="1">Leaf</tissue>
    </source>
</reference>